<dbReference type="EMBL" id="KK198757">
    <property type="protein sequence ID" value="KCW75214.1"/>
    <property type="molecule type" value="Genomic_DNA"/>
</dbReference>
<dbReference type="Gramene" id="KCW75214">
    <property type="protein sequence ID" value="KCW75214"/>
    <property type="gene ID" value="EUGRSUZ_E03965"/>
</dbReference>
<sequence>MTKLDSVRAEHYKTMKACQMHGTLRSPHSNPEDAFEDDLGCVLPEADCEGIVDCIKKSHFFTKLRLKRGATT</sequence>
<proteinExistence type="predicted"/>
<accession>A0A059CAD8</accession>
<gene>
    <name evidence="1" type="ORF">EUGRSUZ_E03965</name>
</gene>
<name>A0A059CAD8_EUCGR</name>
<dbReference type="STRING" id="71139.A0A059CAD8"/>
<dbReference type="InParanoid" id="A0A059CAD8"/>
<dbReference type="AlphaFoldDB" id="A0A059CAD8"/>
<evidence type="ECO:0000313" key="1">
    <source>
        <dbReference type="EMBL" id="KCW75214.1"/>
    </source>
</evidence>
<organism evidence="1">
    <name type="scientific">Eucalyptus grandis</name>
    <name type="common">Flooded gum</name>
    <dbReference type="NCBI Taxonomy" id="71139"/>
    <lineage>
        <taxon>Eukaryota</taxon>
        <taxon>Viridiplantae</taxon>
        <taxon>Streptophyta</taxon>
        <taxon>Embryophyta</taxon>
        <taxon>Tracheophyta</taxon>
        <taxon>Spermatophyta</taxon>
        <taxon>Magnoliopsida</taxon>
        <taxon>eudicotyledons</taxon>
        <taxon>Gunneridae</taxon>
        <taxon>Pentapetalae</taxon>
        <taxon>rosids</taxon>
        <taxon>malvids</taxon>
        <taxon>Myrtales</taxon>
        <taxon>Myrtaceae</taxon>
        <taxon>Myrtoideae</taxon>
        <taxon>Eucalypteae</taxon>
        <taxon>Eucalyptus</taxon>
    </lineage>
</organism>
<protein>
    <submittedName>
        <fullName evidence="1">Uncharacterized protein</fullName>
    </submittedName>
</protein>
<reference evidence="1" key="1">
    <citation type="submission" date="2013-07" db="EMBL/GenBank/DDBJ databases">
        <title>The genome of Eucalyptus grandis.</title>
        <authorList>
            <person name="Schmutz J."/>
            <person name="Hayes R."/>
            <person name="Myburg A."/>
            <person name="Tuskan G."/>
            <person name="Grattapaglia D."/>
            <person name="Rokhsar D.S."/>
        </authorList>
    </citation>
    <scope>NUCLEOTIDE SEQUENCE</scope>
    <source>
        <tissue evidence="1">Leaf extractions</tissue>
    </source>
</reference>